<dbReference type="KEGG" id="abae:CL176_09120"/>
<name>A0A347WM39_9LACT</name>
<feature type="domain" description="VOC" evidence="2">
    <location>
        <begin position="24"/>
        <end position="139"/>
    </location>
</feature>
<dbReference type="GO" id="GO:0046872">
    <property type="term" value="F:metal ion binding"/>
    <property type="evidence" value="ECO:0007669"/>
    <property type="project" value="UniProtKB-KW"/>
</dbReference>
<proteinExistence type="predicted"/>
<organism evidence="3 4">
    <name type="scientific">Suicoccus acidiformans</name>
    <dbReference type="NCBI Taxonomy" id="2036206"/>
    <lineage>
        <taxon>Bacteria</taxon>
        <taxon>Bacillati</taxon>
        <taxon>Bacillota</taxon>
        <taxon>Bacilli</taxon>
        <taxon>Lactobacillales</taxon>
        <taxon>Aerococcaceae</taxon>
        <taxon>Suicoccus</taxon>
    </lineage>
</organism>
<dbReference type="Proteomes" id="UP000263232">
    <property type="component" value="Chromosome"/>
</dbReference>
<protein>
    <submittedName>
        <fullName evidence="3">Glyoxalase</fullName>
    </submittedName>
</protein>
<feature type="domain" description="VOC" evidence="2">
    <location>
        <begin position="181"/>
        <end position="295"/>
    </location>
</feature>
<dbReference type="InterPro" id="IPR037523">
    <property type="entry name" value="VOC_core"/>
</dbReference>
<dbReference type="PANTHER" id="PTHR43279:SF1">
    <property type="entry name" value="CATECHOL-2,3-DIOXYGENASE"/>
    <property type="match status" value="1"/>
</dbReference>
<sequence length="295" mass="32051">MLWGQKGDDTMNIETVTQASTAIETSAVQLNAMNPEKLANFYQVNMGMTLLEQRDDAFVLGTATGRVLLELYQADSYKEANKAGLYHFALLLPSRADLGAILRYLLERGVELTGASDHGYSEALYLDDPEGNGIEIYADKDRSVWDIQDNGLIAGVVEPMDAEGVLASAQDAFADLPEGTVMGHIHLHVGDLAQTLAFYHEILGLGLKYVMGQQALFMATGASHHHLGANLWNGVDIKAGAEGSQGLRASIWQANAEDFARIKARLDEEGYAYQEEPKQIALVDPAGTRLLIQVA</sequence>
<dbReference type="SUPFAM" id="SSF54593">
    <property type="entry name" value="Glyoxalase/Bleomycin resistance protein/Dihydroxybiphenyl dioxygenase"/>
    <property type="match status" value="2"/>
</dbReference>
<dbReference type="Pfam" id="PF00903">
    <property type="entry name" value="Glyoxalase"/>
    <property type="match status" value="2"/>
</dbReference>
<accession>A0A347WM39</accession>
<dbReference type="InterPro" id="IPR018146">
    <property type="entry name" value="Glyoxalase_1_CS"/>
</dbReference>
<dbReference type="PROSITE" id="PS51819">
    <property type="entry name" value="VOC"/>
    <property type="match status" value="2"/>
</dbReference>
<keyword evidence="4" id="KW-1185">Reference proteome</keyword>
<evidence type="ECO:0000256" key="1">
    <source>
        <dbReference type="ARBA" id="ARBA00022723"/>
    </source>
</evidence>
<dbReference type="EMBL" id="CP023434">
    <property type="protein sequence ID" value="AXY26146.1"/>
    <property type="molecule type" value="Genomic_DNA"/>
</dbReference>
<evidence type="ECO:0000313" key="4">
    <source>
        <dbReference type="Proteomes" id="UP000263232"/>
    </source>
</evidence>
<dbReference type="PANTHER" id="PTHR43279">
    <property type="entry name" value="CATECHOL-2,3-DIOXYGENASE"/>
    <property type="match status" value="1"/>
</dbReference>
<dbReference type="Gene3D" id="3.10.180.10">
    <property type="entry name" value="2,3-Dihydroxybiphenyl 1,2-Dioxygenase, domain 1"/>
    <property type="match status" value="2"/>
</dbReference>
<evidence type="ECO:0000259" key="2">
    <source>
        <dbReference type="PROSITE" id="PS51819"/>
    </source>
</evidence>
<dbReference type="AlphaFoldDB" id="A0A347WM39"/>
<dbReference type="InterPro" id="IPR004360">
    <property type="entry name" value="Glyas_Fos-R_dOase_dom"/>
</dbReference>
<keyword evidence="1" id="KW-0479">Metal-binding</keyword>
<dbReference type="OrthoDB" id="9792626at2"/>
<reference evidence="3 4" key="1">
    <citation type="submission" date="2017-09" db="EMBL/GenBank/DDBJ databases">
        <title>Complete genome sequence of Oxytococcus suis strain ZY16052.</title>
        <authorList>
            <person name="Li F."/>
        </authorList>
    </citation>
    <scope>NUCLEOTIDE SEQUENCE [LARGE SCALE GENOMIC DNA]</scope>
    <source>
        <strain evidence="3 4">ZY16052</strain>
    </source>
</reference>
<dbReference type="PROSITE" id="PS00934">
    <property type="entry name" value="GLYOXALASE_I_1"/>
    <property type="match status" value="1"/>
</dbReference>
<dbReference type="InterPro" id="IPR029068">
    <property type="entry name" value="Glyas_Bleomycin-R_OHBP_Dase"/>
</dbReference>
<evidence type="ECO:0000313" key="3">
    <source>
        <dbReference type="EMBL" id="AXY26146.1"/>
    </source>
</evidence>
<gene>
    <name evidence="3" type="ORF">CL176_09120</name>
</gene>
<dbReference type="GO" id="GO:0004462">
    <property type="term" value="F:lactoylglutathione lyase activity"/>
    <property type="evidence" value="ECO:0007669"/>
    <property type="project" value="InterPro"/>
</dbReference>